<keyword evidence="2" id="KW-1185">Reference proteome</keyword>
<proteinExistence type="predicted"/>
<gene>
    <name evidence="1" type="ORF">BU14_0233s0012</name>
</gene>
<organism evidence="1 2">
    <name type="scientific">Porphyra umbilicalis</name>
    <name type="common">Purple laver</name>
    <name type="synonym">Red alga</name>
    <dbReference type="NCBI Taxonomy" id="2786"/>
    <lineage>
        <taxon>Eukaryota</taxon>
        <taxon>Rhodophyta</taxon>
        <taxon>Bangiophyceae</taxon>
        <taxon>Bangiales</taxon>
        <taxon>Bangiaceae</taxon>
        <taxon>Porphyra</taxon>
    </lineage>
</organism>
<dbReference type="Proteomes" id="UP000218209">
    <property type="component" value="Unassembled WGS sequence"/>
</dbReference>
<evidence type="ECO:0000313" key="1">
    <source>
        <dbReference type="EMBL" id="OSX75534.1"/>
    </source>
</evidence>
<dbReference type="AlphaFoldDB" id="A0A1X6P3X3"/>
<dbReference type="EMBL" id="KV918900">
    <property type="protein sequence ID" value="OSX75534.1"/>
    <property type="molecule type" value="Genomic_DNA"/>
</dbReference>
<accession>A0A1X6P3X3</accession>
<sequence length="350" mass="38830">MMGRAWARSLVKSHREQLFSRTAEALADKRHSSSVFEEVLDWADQVQKLPTGYRLPPSATLNCDECRLVGGRGRLDVQRVQAANRKLLNAANTQEATVASILTFVAADGALFLSVNVFRARFGETNITTTCFTLSRVQQRASDTWLRLYGWTDTDFSDTAMFAAVMAASCAEWRLRNLSKACILVDDVLGARRQVEGVRPAAKTNVLCRRPVAYTSDWLQVLDDKCFAHLRTIVPVLPDDKAKVYSDKDLIAQHEARVAAVAKAEAEQEATAMKKEADKAGKAARHAEEAAHRRLLVCRACDHRVHRAGRAWHLYACGSYRVRPPCSKPSEGKEMVSAHNAVCSDVLNCT</sequence>
<evidence type="ECO:0000313" key="2">
    <source>
        <dbReference type="Proteomes" id="UP000218209"/>
    </source>
</evidence>
<protein>
    <submittedName>
        <fullName evidence="1">Uncharacterized protein</fullName>
    </submittedName>
</protein>
<dbReference type="OrthoDB" id="10072016at2759"/>
<reference evidence="1 2" key="1">
    <citation type="submission" date="2017-03" db="EMBL/GenBank/DDBJ databases">
        <title>WGS assembly of Porphyra umbilicalis.</title>
        <authorList>
            <person name="Brawley S.H."/>
            <person name="Blouin N.A."/>
            <person name="Ficko-Blean E."/>
            <person name="Wheeler G.L."/>
            <person name="Lohr M."/>
            <person name="Goodson H.V."/>
            <person name="Jenkins J.W."/>
            <person name="Blaby-Haas C.E."/>
            <person name="Helliwell K.E."/>
            <person name="Chan C."/>
            <person name="Marriage T."/>
            <person name="Bhattacharya D."/>
            <person name="Klein A.S."/>
            <person name="Badis Y."/>
            <person name="Brodie J."/>
            <person name="Cao Y."/>
            <person name="Collen J."/>
            <person name="Dittami S.M."/>
            <person name="Gachon C.M."/>
            <person name="Green B.R."/>
            <person name="Karpowicz S."/>
            <person name="Kim J.W."/>
            <person name="Kudahl U."/>
            <person name="Lin S."/>
            <person name="Michel G."/>
            <person name="Mittag M."/>
            <person name="Olson B.J."/>
            <person name="Pangilinan J."/>
            <person name="Peng Y."/>
            <person name="Qiu H."/>
            <person name="Shu S."/>
            <person name="Singer J.T."/>
            <person name="Smith A.G."/>
            <person name="Sprecher B.N."/>
            <person name="Wagner V."/>
            <person name="Wang W."/>
            <person name="Wang Z.-Y."/>
            <person name="Yan J."/>
            <person name="Yarish C."/>
            <person name="Zoeuner-Riek S."/>
            <person name="Zhuang Y."/>
            <person name="Zou Y."/>
            <person name="Lindquist E.A."/>
            <person name="Grimwood J."/>
            <person name="Barry K."/>
            <person name="Rokhsar D.S."/>
            <person name="Schmutz J."/>
            <person name="Stiller J.W."/>
            <person name="Grossman A.R."/>
            <person name="Prochnik S.E."/>
        </authorList>
    </citation>
    <scope>NUCLEOTIDE SEQUENCE [LARGE SCALE GENOMIC DNA]</scope>
    <source>
        <strain evidence="1">4086291</strain>
    </source>
</reference>
<name>A0A1X6P3X3_PORUM</name>